<evidence type="ECO:0000259" key="2">
    <source>
        <dbReference type="Pfam" id="PF13229"/>
    </source>
</evidence>
<dbReference type="Gene3D" id="2.160.20.10">
    <property type="entry name" value="Single-stranded right-handed beta-helix, Pectin lyase-like"/>
    <property type="match status" value="1"/>
</dbReference>
<dbReference type="Proteomes" id="UP001320876">
    <property type="component" value="Unassembled WGS sequence"/>
</dbReference>
<dbReference type="InterPro" id="IPR012334">
    <property type="entry name" value="Pectin_lyas_fold"/>
</dbReference>
<evidence type="ECO:0000313" key="3">
    <source>
        <dbReference type="EMBL" id="MCW1925231.1"/>
    </source>
</evidence>
<gene>
    <name evidence="3" type="ORF">OKA05_21910</name>
</gene>
<dbReference type="InterPro" id="IPR011050">
    <property type="entry name" value="Pectin_lyase_fold/virulence"/>
</dbReference>
<dbReference type="InterPro" id="IPR006626">
    <property type="entry name" value="PbH1"/>
</dbReference>
<organism evidence="3 4">
    <name type="scientific">Luteolibacter arcticus</name>
    <dbReference type="NCBI Taxonomy" id="1581411"/>
    <lineage>
        <taxon>Bacteria</taxon>
        <taxon>Pseudomonadati</taxon>
        <taxon>Verrucomicrobiota</taxon>
        <taxon>Verrucomicrobiia</taxon>
        <taxon>Verrucomicrobiales</taxon>
        <taxon>Verrucomicrobiaceae</taxon>
        <taxon>Luteolibacter</taxon>
    </lineage>
</organism>
<dbReference type="Pfam" id="PF13229">
    <property type="entry name" value="Beta_helix"/>
    <property type="match status" value="1"/>
</dbReference>
<evidence type="ECO:0000313" key="4">
    <source>
        <dbReference type="Proteomes" id="UP001320876"/>
    </source>
</evidence>
<dbReference type="SMART" id="SM00710">
    <property type="entry name" value="PbH1"/>
    <property type="match status" value="4"/>
</dbReference>
<comment type="caution">
    <text evidence="3">The sequence shown here is derived from an EMBL/GenBank/DDBJ whole genome shotgun (WGS) entry which is preliminary data.</text>
</comment>
<dbReference type="RefSeq" id="WP_264489339.1">
    <property type="nucleotide sequence ID" value="NZ_JAPDDT010000013.1"/>
</dbReference>
<evidence type="ECO:0000256" key="1">
    <source>
        <dbReference type="SAM" id="MobiDB-lite"/>
    </source>
</evidence>
<feature type="region of interest" description="Disordered" evidence="1">
    <location>
        <begin position="327"/>
        <end position="348"/>
    </location>
</feature>
<reference evidence="3 4" key="1">
    <citation type="submission" date="2022-10" db="EMBL/GenBank/DDBJ databases">
        <title>Luteolibacter arcticus strain CCTCC AB 2014275, whole genome shotgun sequencing project.</title>
        <authorList>
            <person name="Zhao G."/>
            <person name="Shen L."/>
        </authorList>
    </citation>
    <scope>NUCLEOTIDE SEQUENCE [LARGE SCALE GENOMIC DNA]</scope>
    <source>
        <strain evidence="3 4">CCTCC AB 2014275</strain>
    </source>
</reference>
<name>A0ABT3GNY3_9BACT</name>
<proteinExistence type="predicted"/>
<keyword evidence="4" id="KW-1185">Reference proteome</keyword>
<accession>A0ABT3GNY3</accession>
<dbReference type="SUPFAM" id="SSF51126">
    <property type="entry name" value="Pectin lyase-like"/>
    <property type="match status" value="1"/>
</dbReference>
<sequence length="348" mass="37434">MRFLLLGLLVAGPLLGATHEVDSATELVAALRSLKAGDVVKIAAGDYPAGHFVTGIEKLTIEASDPANPPHFKGGKEAWHFSRCPGLTLRNLKVSGQSANGINLDDGGEREKPVVKVLLEGIEVSDIGPNGNFDAIKCSGLQDLTIRNCTISGWGGQAIDFVGCRKSLITGCVFTGKMGYSQHTGPQFKGGSEDVVIEKCRFKDAGQRPIQAGGSTGMDYFRPAGAKYEARRITIRENTIEGGMCAVAFTGVDGAEFTGNTVRRPEKWIFRVLQETRAEGFAPCRNVVVSGNSFVFERAKVREEINIGPDTAPETFRFENNRWLAKDKPGASTPKLPVVEKGGVYGEE</sequence>
<dbReference type="EMBL" id="JAPDDT010000013">
    <property type="protein sequence ID" value="MCW1925231.1"/>
    <property type="molecule type" value="Genomic_DNA"/>
</dbReference>
<dbReference type="InterPro" id="IPR039448">
    <property type="entry name" value="Beta_helix"/>
</dbReference>
<feature type="domain" description="Right handed beta helix" evidence="2">
    <location>
        <begin position="87"/>
        <end position="262"/>
    </location>
</feature>
<protein>
    <submittedName>
        <fullName evidence="3">Right-handed parallel beta-helix repeat-containing protein</fullName>
    </submittedName>
</protein>